<dbReference type="InterPro" id="IPR011008">
    <property type="entry name" value="Dimeric_a/b-barrel"/>
</dbReference>
<keyword evidence="1" id="KW-1133">Transmembrane helix</keyword>
<feature type="transmembrane region" description="Helical" evidence="1">
    <location>
        <begin position="259"/>
        <end position="279"/>
    </location>
</feature>
<feature type="transmembrane region" description="Helical" evidence="1">
    <location>
        <begin position="228"/>
        <end position="247"/>
    </location>
</feature>
<accession>A0AB39BKI4</accession>
<reference evidence="2" key="1">
    <citation type="submission" date="2024-05" db="EMBL/GenBank/DDBJ databases">
        <title>Herbiconiux sp. A18JL235.</title>
        <authorList>
            <person name="Zhang G."/>
        </authorList>
    </citation>
    <scope>NUCLEOTIDE SEQUENCE</scope>
    <source>
        <strain evidence="2">A18JL235</strain>
    </source>
</reference>
<proteinExistence type="predicted"/>
<dbReference type="InterPro" id="IPR038762">
    <property type="entry name" value="ABM_predict"/>
</dbReference>
<dbReference type="RefSeq" id="WP_368499214.1">
    <property type="nucleotide sequence ID" value="NZ_CP162511.1"/>
</dbReference>
<feature type="transmembrane region" description="Helical" evidence="1">
    <location>
        <begin position="300"/>
        <end position="320"/>
    </location>
</feature>
<protein>
    <recommendedName>
        <fullName evidence="3">Antibiotic biosynthesis monooxygenase</fullName>
    </recommendedName>
</protein>
<dbReference type="PANTHER" id="PTHR40057">
    <property type="entry name" value="SLR1162 PROTEIN"/>
    <property type="match status" value="1"/>
</dbReference>
<evidence type="ECO:0008006" key="3">
    <source>
        <dbReference type="Google" id="ProtNLM"/>
    </source>
</evidence>
<dbReference type="Gene3D" id="3.30.70.100">
    <property type="match status" value="2"/>
</dbReference>
<dbReference type="AlphaFoldDB" id="A0AB39BKI4"/>
<gene>
    <name evidence="2" type="ORF">ABFY20_06960</name>
</gene>
<keyword evidence="1" id="KW-0472">Membrane</keyword>
<dbReference type="SUPFAM" id="SSF54909">
    <property type="entry name" value="Dimeric alpha+beta barrel"/>
    <property type="match status" value="2"/>
</dbReference>
<dbReference type="PANTHER" id="PTHR40057:SF1">
    <property type="entry name" value="SLR1162 PROTEIN"/>
    <property type="match status" value="1"/>
</dbReference>
<sequence length="333" mass="37391">MTETASGVPAGLAGEAVSLVVRRRLAEESYAAYEAWQKKVGERIAHWPGFLDRQVIAPKPPLQVDWIIVQRFRDVESARGWLQSAERAQLMGEIKDRFIGNDDIHLFTEEARHPSEAASVLISSRVPVDEEGAFLDWQRQISAAESRFDGFLGHKIERPVPGVQDDWVVVLSFDTEAHLNAWIDSPERKELLEEGKAYNEQLTLTKASYGFGFWTGSRTSLPDPVFKSNLIVLLMLYPVVFLWGYFIADPLLIGNGMPFWLALFIGNLVSTQLLGWLLVPWAFKLFGWWIKRDRAPRVHFAGYAIIVALYAVSMAVYAWLISLGPVPYGGAGG</sequence>
<name>A0AB39BKI4_9MICO</name>
<evidence type="ECO:0000313" key="2">
    <source>
        <dbReference type="EMBL" id="XDI06836.1"/>
    </source>
</evidence>
<dbReference type="EMBL" id="CP162511">
    <property type="protein sequence ID" value="XDI06836.1"/>
    <property type="molecule type" value="Genomic_DNA"/>
</dbReference>
<keyword evidence="1" id="KW-0812">Transmembrane</keyword>
<organism evidence="2">
    <name type="scientific">Herbiconiux sp. A18JL235</name>
    <dbReference type="NCBI Taxonomy" id="3152363"/>
    <lineage>
        <taxon>Bacteria</taxon>
        <taxon>Bacillati</taxon>
        <taxon>Actinomycetota</taxon>
        <taxon>Actinomycetes</taxon>
        <taxon>Micrococcales</taxon>
        <taxon>Microbacteriaceae</taxon>
        <taxon>Herbiconiux</taxon>
    </lineage>
</organism>
<evidence type="ECO:0000256" key="1">
    <source>
        <dbReference type="SAM" id="Phobius"/>
    </source>
</evidence>